<evidence type="ECO:0000256" key="3">
    <source>
        <dbReference type="SAM" id="Coils"/>
    </source>
</evidence>
<evidence type="ECO:0000313" key="5">
    <source>
        <dbReference type="EMBL" id="PTW61738.1"/>
    </source>
</evidence>
<evidence type="ECO:0000259" key="4">
    <source>
        <dbReference type="PROSITE" id="PS50887"/>
    </source>
</evidence>
<dbReference type="FunFam" id="3.30.70.270:FF:000001">
    <property type="entry name" value="Diguanylate cyclase domain protein"/>
    <property type="match status" value="1"/>
</dbReference>
<dbReference type="InterPro" id="IPR003018">
    <property type="entry name" value="GAF"/>
</dbReference>
<dbReference type="EC" id="2.7.7.65" evidence="1"/>
<keyword evidence="6" id="KW-1185">Reference proteome</keyword>
<evidence type="ECO:0000256" key="1">
    <source>
        <dbReference type="ARBA" id="ARBA00012528"/>
    </source>
</evidence>
<dbReference type="InterPro" id="IPR000160">
    <property type="entry name" value="GGDEF_dom"/>
</dbReference>
<reference evidence="5 6" key="1">
    <citation type="submission" date="2018-04" db="EMBL/GenBank/DDBJ databases">
        <title>Genomic Encyclopedia of Archaeal and Bacterial Type Strains, Phase II (KMG-II): from individual species to whole genera.</title>
        <authorList>
            <person name="Goeker M."/>
        </authorList>
    </citation>
    <scope>NUCLEOTIDE SEQUENCE [LARGE SCALE GENOMIC DNA]</scope>
    <source>
        <strain evidence="5 6">DSM 23382</strain>
    </source>
</reference>
<dbReference type="Gene3D" id="3.30.450.20">
    <property type="entry name" value="PAS domain"/>
    <property type="match status" value="1"/>
</dbReference>
<gene>
    <name evidence="5" type="ORF">C8N35_102454</name>
</gene>
<dbReference type="InterPro" id="IPR029016">
    <property type="entry name" value="GAF-like_dom_sf"/>
</dbReference>
<dbReference type="PANTHER" id="PTHR45138">
    <property type="entry name" value="REGULATORY COMPONENTS OF SENSORY TRANSDUCTION SYSTEM"/>
    <property type="match status" value="1"/>
</dbReference>
<protein>
    <recommendedName>
        <fullName evidence="1">diguanylate cyclase</fullName>
        <ecNumber evidence="1">2.7.7.65</ecNumber>
    </recommendedName>
</protein>
<dbReference type="SUPFAM" id="SSF55073">
    <property type="entry name" value="Nucleotide cyclase"/>
    <property type="match status" value="1"/>
</dbReference>
<dbReference type="SUPFAM" id="SSF55785">
    <property type="entry name" value="PYP-like sensor domain (PAS domain)"/>
    <property type="match status" value="1"/>
</dbReference>
<dbReference type="GO" id="GO:0043709">
    <property type="term" value="P:cell adhesion involved in single-species biofilm formation"/>
    <property type="evidence" value="ECO:0007669"/>
    <property type="project" value="TreeGrafter"/>
</dbReference>
<dbReference type="Gene3D" id="3.30.450.40">
    <property type="match status" value="1"/>
</dbReference>
<dbReference type="AlphaFoldDB" id="A0A2T5VDA4"/>
<dbReference type="GO" id="GO:0052621">
    <property type="term" value="F:diguanylate cyclase activity"/>
    <property type="evidence" value="ECO:0007669"/>
    <property type="project" value="UniProtKB-EC"/>
</dbReference>
<dbReference type="NCBIfam" id="TIGR00254">
    <property type="entry name" value="GGDEF"/>
    <property type="match status" value="1"/>
</dbReference>
<organism evidence="5 6">
    <name type="scientific">Breoghania corrubedonensis</name>
    <dbReference type="NCBI Taxonomy" id="665038"/>
    <lineage>
        <taxon>Bacteria</taxon>
        <taxon>Pseudomonadati</taxon>
        <taxon>Pseudomonadota</taxon>
        <taxon>Alphaproteobacteria</taxon>
        <taxon>Hyphomicrobiales</taxon>
        <taxon>Stappiaceae</taxon>
        <taxon>Breoghania</taxon>
    </lineage>
</organism>
<dbReference type="Pfam" id="PF01590">
    <property type="entry name" value="GAF"/>
    <property type="match status" value="1"/>
</dbReference>
<dbReference type="PANTHER" id="PTHR45138:SF9">
    <property type="entry name" value="DIGUANYLATE CYCLASE DGCM-RELATED"/>
    <property type="match status" value="1"/>
</dbReference>
<dbReference type="InterPro" id="IPR043128">
    <property type="entry name" value="Rev_trsase/Diguanyl_cyclase"/>
</dbReference>
<dbReference type="EMBL" id="QAYG01000002">
    <property type="protein sequence ID" value="PTW61738.1"/>
    <property type="molecule type" value="Genomic_DNA"/>
</dbReference>
<name>A0A2T5VDA4_9HYPH</name>
<dbReference type="SMART" id="SM00267">
    <property type="entry name" value="GGDEF"/>
    <property type="match status" value="1"/>
</dbReference>
<evidence type="ECO:0000313" key="6">
    <source>
        <dbReference type="Proteomes" id="UP000244081"/>
    </source>
</evidence>
<dbReference type="Gene3D" id="3.30.70.270">
    <property type="match status" value="1"/>
</dbReference>
<evidence type="ECO:0000256" key="2">
    <source>
        <dbReference type="ARBA" id="ARBA00034247"/>
    </source>
</evidence>
<dbReference type="SUPFAM" id="SSF55781">
    <property type="entry name" value="GAF domain-like"/>
    <property type="match status" value="1"/>
</dbReference>
<dbReference type="GO" id="GO:0005886">
    <property type="term" value="C:plasma membrane"/>
    <property type="evidence" value="ECO:0007669"/>
    <property type="project" value="TreeGrafter"/>
</dbReference>
<feature type="domain" description="GGDEF" evidence="4">
    <location>
        <begin position="340"/>
        <end position="480"/>
    </location>
</feature>
<dbReference type="PROSITE" id="PS50887">
    <property type="entry name" value="GGDEF"/>
    <property type="match status" value="1"/>
</dbReference>
<dbReference type="InterPro" id="IPR029787">
    <property type="entry name" value="Nucleotide_cyclase"/>
</dbReference>
<dbReference type="Pfam" id="PF12860">
    <property type="entry name" value="PAS_7"/>
    <property type="match status" value="1"/>
</dbReference>
<keyword evidence="3" id="KW-0175">Coiled coil</keyword>
<dbReference type="InterPro" id="IPR050469">
    <property type="entry name" value="Diguanylate_Cyclase"/>
</dbReference>
<dbReference type="CDD" id="cd01949">
    <property type="entry name" value="GGDEF"/>
    <property type="match status" value="1"/>
</dbReference>
<dbReference type="SMART" id="SM00065">
    <property type="entry name" value="GAF"/>
    <property type="match status" value="1"/>
</dbReference>
<sequence length="492" mass="53581">MFHPAGTECRMDERGWKAASEDVRLAFLASYDLLDTAAESGFDRLVRMARATFDAPIALLSFVDGEREWFKSEIGLGRSTVACGAGFAHLAIADGQPFLVDDASLDPRFAGCALVEGAPHVRACAGAPLIVAPGVCIGTIAVCDTKARTFAAAEMEMLIELAHVAEDELSLRRARREAEQARHQLHAAIEVLPDGFMLFDETDRLVLFNRRMGEMFPPADDVFRLGITYEEMFRKAILLGWFPESMGNEDAFLAAALAYHRNPVGSMEQPIINGGWLRISETKTRTGATVGFRVDITELKRREQELFELATRDALTGVLTRRSILDELEHELARAARYGHACSVLVVDADHFKQVNDKCGHQVGDEVLTSIAARIASTIRESDRVGRLGGEEFIVLLADTDLGGAMRTAERLRLGIETISIPVRAGRVPGAVDAPARVTVSIGVAEFRIGESADDLYARADNCLYQAKAGGRNRVECDCKGDVWGTALGIAG</sequence>
<comment type="caution">
    <text evidence="5">The sequence shown here is derived from an EMBL/GenBank/DDBJ whole genome shotgun (WGS) entry which is preliminary data.</text>
</comment>
<proteinExistence type="predicted"/>
<feature type="coiled-coil region" evidence="3">
    <location>
        <begin position="164"/>
        <end position="191"/>
    </location>
</feature>
<dbReference type="Pfam" id="PF00990">
    <property type="entry name" value="GGDEF"/>
    <property type="match status" value="1"/>
</dbReference>
<dbReference type="GO" id="GO:1902201">
    <property type="term" value="P:negative regulation of bacterial-type flagellum-dependent cell motility"/>
    <property type="evidence" value="ECO:0007669"/>
    <property type="project" value="TreeGrafter"/>
</dbReference>
<dbReference type="Proteomes" id="UP000244081">
    <property type="component" value="Unassembled WGS sequence"/>
</dbReference>
<dbReference type="InterPro" id="IPR035965">
    <property type="entry name" value="PAS-like_dom_sf"/>
</dbReference>
<accession>A0A2T5VDA4</accession>
<comment type="catalytic activity">
    <reaction evidence="2">
        <text>2 GTP = 3',3'-c-di-GMP + 2 diphosphate</text>
        <dbReference type="Rhea" id="RHEA:24898"/>
        <dbReference type="ChEBI" id="CHEBI:33019"/>
        <dbReference type="ChEBI" id="CHEBI:37565"/>
        <dbReference type="ChEBI" id="CHEBI:58805"/>
        <dbReference type="EC" id="2.7.7.65"/>
    </reaction>
</comment>